<dbReference type="Pfam" id="PF00085">
    <property type="entry name" value="Thioredoxin"/>
    <property type="match status" value="1"/>
</dbReference>
<keyword evidence="10" id="KW-1185">Reference proteome</keyword>
<gene>
    <name evidence="9" type="ORF">NDI38_07030</name>
</gene>
<dbReference type="PANTHER" id="PTHR45663:SF11">
    <property type="entry name" value="GEO12009P1"/>
    <property type="match status" value="1"/>
</dbReference>
<evidence type="ECO:0000256" key="5">
    <source>
        <dbReference type="ARBA" id="ARBA00023284"/>
    </source>
</evidence>
<keyword evidence="2" id="KW-0813">Transport</keyword>
<dbReference type="SUPFAM" id="SSF52833">
    <property type="entry name" value="Thioredoxin-like"/>
    <property type="match status" value="1"/>
</dbReference>
<keyword evidence="5" id="KW-0676">Redox-active center</keyword>
<dbReference type="InterPro" id="IPR036249">
    <property type="entry name" value="Thioredoxin-like_sf"/>
</dbReference>
<evidence type="ECO:0000256" key="2">
    <source>
        <dbReference type="ARBA" id="ARBA00022448"/>
    </source>
</evidence>
<evidence type="ECO:0000259" key="8">
    <source>
        <dbReference type="PROSITE" id="PS51352"/>
    </source>
</evidence>
<evidence type="ECO:0000313" key="9">
    <source>
        <dbReference type="EMBL" id="MEP1058191.1"/>
    </source>
</evidence>
<dbReference type="InterPro" id="IPR005746">
    <property type="entry name" value="Thioredoxin"/>
</dbReference>
<name>A0ABV0KG38_9CYAN</name>
<keyword evidence="3" id="KW-0249">Electron transport</keyword>
<sequence>MGEQTFVEEVLESPTPVVVHFGAPWCGPCKMIEPLLTRFQAEWGKRFKLIGINADENFKLSIRYRITTLPTILLFERGEVVHRLEGLHRRDELWRELQSVLASPSQTSTPSEAMPSDRSS</sequence>
<evidence type="ECO:0000256" key="6">
    <source>
        <dbReference type="PIRNR" id="PIRNR000077"/>
    </source>
</evidence>
<feature type="region of interest" description="Disordered" evidence="7">
    <location>
        <begin position="100"/>
        <end position="120"/>
    </location>
</feature>
<evidence type="ECO:0000313" key="10">
    <source>
        <dbReference type="Proteomes" id="UP001476950"/>
    </source>
</evidence>
<protein>
    <recommendedName>
        <fullName evidence="6">Thioredoxin</fullName>
    </recommendedName>
</protein>
<evidence type="ECO:0000256" key="3">
    <source>
        <dbReference type="ARBA" id="ARBA00022982"/>
    </source>
</evidence>
<dbReference type="PROSITE" id="PS51352">
    <property type="entry name" value="THIOREDOXIN_2"/>
    <property type="match status" value="1"/>
</dbReference>
<proteinExistence type="inferred from homology"/>
<dbReference type="Proteomes" id="UP001476950">
    <property type="component" value="Unassembled WGS sequence"/>
</dbReference>
<dbReference type="Gene3D" id="3.40.30.10">
    <property type="entry name" value="Glutaredoxin"/>
    <property type="match status" value="1"/>
</dbReference>
<comment type="caution">
    <text evidence="9">The sequence shown here is derived from an EMBL/GenBank/DDBJ whole genome shotgun (WGS) entry which is preliminary data.</text>
</comment>
<accession>A0ABV0KG38</accession>
<feature type="domain" description="Thioredoxin" evidence="8">
    <location>
        <begin position="1"/>
        <end position="102"/>
    </location>
</feature>
<organism evidence="9 10">
    <name type="scientific">Stenomitos frigidus AS-A4</name>
    <dbReference type="NCBI Taxonomy" id="2933935"/>
    <lineage>
        <taxon>Bacteria</taxon>
        <taxon>Bacillati</taxon>
        <taxon>Cyanobacteriota</taxon>
        <taxon>Cyanophyceae</taxon>
        <taxon>Leptolyngbyales</taxon>
        <taxon>Leptolyngbyaceae</taxon>
        <taxon>Stenomitos</taxon>
    </lineage>
</organism>
<evidence type="ECO:0000256" key="4">
    <source>
        <dbReference type="ARBA" id="ARBA00023157"/>
    </source>
</evidence>
<keyword evidence="4" id="KW-1015">Disulfide bond</keyword>
<dbReference type="RefSeq" id="WP_190454814.1">
    <property type="nucleotide sequence ID" value="NZ_JAMPLM010000004.1"/>
</dbReference>
<reference evidence="9 10" key="1">
    <citation type="submission" date="2022-04" db="EMBL/GenBank/DDBJ databases">
        <title>Positive selection, recombination, and allopatry shape intraspecific diversity of widespread and dominant cyanobacteria.</title>
        <authorList>
            <person name="Wei J."/>
            <person name="Shu W."/>
            <person name="Hu C."/>
        </authorList>
    </citation>
    <scope>NUCLEOTIDE SEQUENCE [LARGE SCALE GENOMIC DNA]</scope>
    <source>
        <strain evidence="9 10">AS-A4</strain>
    </source>
</reference>
<dbReference type="EMBL" id="JAMPLM010000004">
    <property type="protein sequence ID" value="MEP1058191.1"/>
    <property type="molecule type" value="Genomic_DNA"/>
</dbReference>
<dbReference type="CDD" id="cd02947">
    <property type="entry name" value="TRX_family"/>
    <property type="match status" value="1"/>
</dbReference>
<comment type="similarity">
    <text evidence="1 6">Belongs to the thioredoxin family.</text>
</comment>
<dbReference type="PIRSF" id="PIRSF000077">
    <property type="entry name" value="Thioredoxin"/>
    <property type="match status" value="1"/>
</dbReference>
<dbReference type="PRINTS" id="PR00421">
    <property type="entry name" value="THIOREDOXIN"/>
</dbReference>
<dbReference type="PANTHER" id="PTHR45663">
    <property type="entry name" value="GEO12009P1"/>
    <property type="match status" value="1"/>
</dbReference>
<dbReference type="InterPro" id="IPR013766">
    <property type="entry name" value="Thioredoxin_domain"/>
</dbReference>
<evidence type="ECO:0000256" key="7">
    <source>
        <dbReference type="SAM" id="MobiDB-lite"/>
    </source>
</evidence>
<evidence type="ECO:0000256" key="1">
    <source>
        <dbReference type="ARBA" id="ARBA00008987"/>
    </source>
</evidence>